<dbReference type="InterPro" id="IPR029062">
    <property type="entry name" value="Class_I_gatase-like"/>
</dbReference>
<dbReference type="Pfam" id="PF01965">
    <property type="entry name" value="DJ-1_PfpI"/>
    <property type="match status" value="1"/>
</dbReference>
<dbReference type="EMBL" id="JBBPBN010000004">
    <property type="protein sequence ID" value="KAK9040936.1"/>
    <property type="molecule type" value="Genomic_DNA"/>
</dbReference>
<organism evidence="2 3">
    <name type="scientific">Hibiscus sabdariffa</name>
    <name type="common">roselle</name>
    <dbReference type="NCBI Taxonomy" id="183260"/>
    <lineage>
        <taxon>Eukaryota</taxon>
        <taxon>Viridiplantae</taxon>
        <taxon>Streptophyta</taxon>
        <taxon>Embryophyta</taxon>
        <taxon>Tracheophyta</taxon>
        <taxon>Spermatophyta</taxon>
        <taxon>Magnoliopsida</taxon>
        <taxon>eudicotyledons</taxon>
        <taxon>Gunneridae</taxon>
        <taxon>Pentapetalae</taxon>
        <taxon>rosids</taxon>
        <taxon>malvids</taxon>
        <taxon>Malvales</taxon>
        <taxon>Malvaceae</taxon>
        <taxon>Malvoideae</taxon>
        <taxon>Hibiscus</taxon>
    </lineage>
</organism>
<evidence type="ECO:0000259" key="1">
    <source>
        <dbReference type="Pfam" id="PF01965"/>
    </source>
</evidence>
<dbReference type="Gene3D" id="3.40.50.880">
    <property type="match status" value="1"/>
</dbReference>
<dbReference type="SUPFAM" id="SSF52317">
    <property type="entry name" value="Class I glutamine amidotransferase-like"/>
    <property type="match status" value="1"/>
</dbReference>
<sequence length="115" mass="12973">MAAFSLPQPHFMRTKLCDLKDDELDPMYAKKREQWKELVASVIRPKIVQGNLQLERIIETTLLTTSVYDYDCLVVLGGRSVELLVMNDQAVDLMKEFAEKTGPLLVLGMGKGNDS</sequence>
<name>A0ABR2TU37_9ROSI</name>
<accession>A0ABR2TU37</accession>
<dbReference type="InterPro" id="IPR002818">
    <property type="entry name" value="DJ-1/PfpI"/>
</dbReference>
<keyword evidence="3" id="KW-1185">Reference proteome</keyword>
<proteinExistence type="predicted"/>
<feature type="domain" description="DJ-1/PfpI" evidence="1">
    <location>
        <begin position="26"/>
        <end position="110"/>
    </location>
</feature>
<evidence type="ECO:0000313" key="2">
    <source>
        <dbReference type="EMBL" id="KAK9040936.1"/>
    </source>
</evidence>
<evidence type="ECO:0000313" key="3">
    <source>
        <dbReference type="Proteomes" id="UP001396334"/>
    </source>
</evidence>
<reference evidence="2 3" key="1">
    <citation type="journal article" date="2024" name="G3 (Bethesda)">
        <title>Genome assembly of Hibiscus sabdariffa L. provides insights into metabolisms of medicinal natural products.</title>
        <authorList>
            <person name="Kim T."/>
        </authorList>
    </citation>
    <scope>NUCLEOTIDE SEQUENCE [LARGE SCALE GENOMIC DNA]</scope>
    <source>
        <strain evidence="2">TK-2024</strain>
        <tissue evidence="2">Old leaves</tissue>
    </source>
</reference>
<dbReference type="Proteomes" id="UP001396334">
    <property type="component" value="Unassembled WGS sequence"/>
</dbReference>
<gene>
    <name evidence="2" type="ORF">V6N11_016070</name>
</gene>
<comment type="caution">
    <text evidence="2">The sequence shown here is derived from an EMBL/GenBank/DDBJ whole genome shotgun (WGS) entry which is preliminary data.</text>
</comment>
<protein>
    <recommendedName>
        <fullName evidence="1">DJ-1/PfpI domain-containing protein</fullName>
    </recommendedName>
</protein>